<dbReference type="Pfam" id="PF11324">
    <property type="entry name" value="DUF3126"/>
    <property type="match status" value="1"/>
</dbReference>
<keyword evidence="2" id="KW-1185">Reference proteome</keyword>
<sequence>MPGLTRSEIERVQAYLRRLLGTERISIVAPKQAGMSVEVEAGGEVIGTLHRDAEDGEVSYAVHLTILEEDLPPAAQPAPALISATSKRKR</sequence>
<organism evidence="1 2">
    <name type="scientific">Pararoseomonas baculiformis</name>
    <dbReference type="NCBI Taxonomy" id="2820812"/>
    <lineage>
        <taxon>Bacteria</taxon>
        <taxon>Pseudomonadati</taxon>
        <taxon>Pseudomonadota</taxon>
        <taxon>Alphaproteobacteria</taxon>
        <taxon>Acetobacterales</taxon>
        <taxon>Acetobacteraceae</taxon>
        <taxon>Pararoseomonas</taxon>
    </lineage>
</organism>
<gene>
    <name evidence="1" type="ORF">J8J14_13905</name>
</gene>
<dbReference type="EMBL" id="JAGIZB010000012">
    <property type="protein sequence ID" value="MBP0445866.1"/>
    <property type="molecule type" value="Genomic_DNA"/>
</dbReference>
<dbReference type="Proteomes" id="UP000681594">
    <property type="component" value="Unassembled WGS sequence"/>
</dbReference>
<evidence type="ECO:0000313" key="1">
    <source>
        <dbReference type="EMBL" id="MBP0445866.1"/>
    </source>
</evidence>
<accession>A0ABS4AFQ7</accession>
<comment type="caution">
    <text evidence="1">The sequence shown here is derived from an EMBL/GenBank/DDBJ whole genome shotgun (WGS) entry which is preliminary data.</text>
</comment>
<protein>
    <submittedName>
        <fullName evidence="1">DUF3126 family protein</fullName>
    </submittedName>
</protein>
<dbReference type="InterPro" id="IPR021473">
    <property type="entry name" value="DUF3126"/>
</dbReference>
<proteinExistence type="predicted"/>
<reference evidence="1 2" key="1">
    <citation type="submission" date="2021-03" db="EMBL/GenBank/DDBJ databases">
        <authorList>
            <person name="So Y."/>
        </authorList>
    </citation>
    <scope>NUCLEOTIDE SEQUENCE [LARGE SCALE GENOMIC DNA]</scope>
    <source>
        <strain evidence="1 2">SSH11</strain>
    </source>
</reference>
<name>A0ABS4AFQ7_9PROT</name>
<evidence type="ECO:0000313" key="2">
    <source>
        <dbReference type="Proteomes" id="UP000681594"/>
    </source>
</evidence>